<protein>
    <recommendedName>
        <fullName evidence="3">Cold-shock protein</fullName>
    </recommendedName>
</protein>
<evidence type="ECO:0008006" key="3">
    <source>
        <dbReference type="Google" id="ProtNLM"/>
    </source>
</evidence>
<accession>A0ABN1G8F0</accession>
<dbReference type="EMBL" id="BAAAFZ010000106">
    <property type="protein sequence ID" value="GAA0606053.1"/>
    <property type="molecule type" value="Genomic_DNA"/>
</dbReference>
<organism evidence="1 2">
    <name type="scientific">Craurococcus roseus</name>
    <dbReference type="NCBI Taxonomy" id="77585"/>
    <lineage>
        <taxon>Bacteria</taxon>
        <taxon>Pseudomonadati</taxon>
        <taxon>Pseudomonadota</taxon>
        <taxon>Alphaproteobacteria</taxon>
        <taxon>Acetobacterales</taxon>
        <taxon>Acetobacteraceae</taxon>
        <taxon>Craurococcus</taxon>
    </lineage>
</organism>
<sequence>MQESRFRLLTDNGKGLAFVLSSSAPFEPQDLAPLAGRRARVQYRTASGLLAGEAHDITLLDA</sequence>
<comment type="caution">
    <text evidence="1">The sequence shown here is derived from an EMBL/GenBank/DDBJ whole genome shotgun (WGS) entry which is preliminary data.</text>
</comment>
<name>A0ABN1G8F0_9PROT</name>
<reference evidence="1 2" key="1">
    <citation type="journal article" date="2019" name="Int. J. Syst. Evol. Microbiol.">
        <title>The Global Catalogue of Microorganisms (GCM) 10K type strain sequencing project: providing services to taxonomists for standard genome sequencing and annotation.</title>
        <authorList>
            <consortium name="The Broad Institute Genomics Platform"/>
            <consortium name="The Broad Institute Genome Sequencing Center for Infectious Disease"/>
            <person name="Wu L."/>
            <person name="Ma J."/>
        </authorList>
    </citation>
    <scope>NUCLEOTIDE SEQUENCE [LARGE SCALE GENOMIC DNA]</scope>
    <source>
        <strain evidence="1 2">JCM 9933</strain>
    </source>
</reference>
<dbReference type="Proteomes" id="UP001501588">
    <property type="component" value="Unassembled WGS sequence"/>
</dbReference>
<evidence type="ECO:0000313" key="1">
    <source>
        <dbReference type="EMBL" id="GAA0606053.1"/>
    </source>
</evidence>
<evidence type="ECO:0000313" key="2">
    <source>
        <dbReference type="Proteomes" id="UP001501588"/>
    </source>
</evidence>
<proteinExistence type="predicted"/>
<gene>
    <name evidence="1" type="ORF">GCM10009416_49210</name>
</gene>
<keyword evidence="2" id="KW-1185">Reference proteome</keyword>